<keyword evidence="8" id="KW-1185">Reference proteome</keyword>
<dbReference type="Pfam" id="PF00903">
    <property type="entry name" value="Glyoxalase"/>
    <property type="match status" value="1"/>
</dbReference>
<dbReference type="HOGENOM" id="CLU_046006_8_4_6"/>
<dbReference type="EMBL" id="CP000961">
    <property type="protein sequence ID" value="ACA87637.1"/>
    <property type="molecule type" value="Genomic_DNA"/>
</dbReference>
<dbReference type="RefSeq" id="WP_012325972.1">
    <property type="nucleotide sequence ID" value="NC_010506.1"/>
</dbReference>
<evidence type="ECO:0000256" key="2">
    <source>
        <dbReference type="ARBA" id="ARBA00030291"/>
    </source>
</evidence>
<evidence type="ECO:0000313" key="8">
    <source>
        <dbReference type="Proteomes" id="UP000002168"/>
    </source>
</evidence>
<dbReference type="GO" id="GO:0019243">
    <property type="term" value="P:methylglyoxal catabolic process to D-lactate via S-lactoyl-glutathione"/>
    <property type="evidence" value="ECO:0007669"/>
    <property type="project" value="TreeGrafter"/>
</dbReference>
<dbReference type="InterPro" id="IPR029068">
    <property type="entry name" value="Glyas_Bleomycin-R_OHBP_Dase"/>
</dbReference>
<dbReference type="eggNOG" id="COG0346">
    <property type="taxonomic scope" value="Bacteria"/>
</dbReference>
<dbReference type="GO" id="GO:0046872">
    <property type="term" value="F:metal ion binding"/>
    <property type="evidence" value="ECO:0007669"/>
    <property type="project" value="UniProtKB-KW"/>
</dbReference>
<keyword evidence="7" id="KW-0560">Oxidoreductase</keyword>
<dbReference type="Proteomes" id="UP000002168">
    <property type="component" value="Chromosome"/>
</dbReference>
<keyword evidence="1" id="KW-0479">Metal-binding</keyword>
<evidence type="ECO:0000259" key="6">
    <source>
        <dbReference type="PROSITE" id="PS51819"/>
    </source>
</evidence>
<feature type="domain" description="VOC" evidence="6">
    <location>
        <begin position="7"/>
        <end position="130"/>
    </location>
</feature>
<evidence type="ECO:0000256" key="3">
    <source>
        <dbReference type="ARBA" id="ARBA00030892"/>
    </source>
</evidence>
<dbReference type="InterPro" id="IPR018146">
    <property type="entry name" value="Glyoxalase_1_CS"/>
</dbReference>
<dbReference type="InterPro" id="IPR037523">
    <property type="entry name" value="VOC_core"/>
</dbReference>
<dbReference type="PROSITE" id="PS51819">
    <property type="entry name" value="VOC"/>
    <property type="match status" value="1"/>
</dbReference>
<accession>B1KPV4</accession>
<dbReference type="PANTHER" id="PTHR46036">
    <property type="entry name" value="LACTOYLGLUTATHIONE LYASE"/>
    <property type="match status" value="1"/>
</dbReference>
<reference evidence="7 8" key="1">
    <citation type="submission" date="2008-02" db="EMBL/GenBank/DDBJ databases">
        <title>Complete sequence of Shewanella woodyi ATCC 51908.</title>
        <authorList>
            <consortium name="US DOE Joint Genome Institute"/>
            <person name="Copeland A."/>
            <person name="Lucas S."/>
            <person name="Lapidus A."/>
            <person name="Glavina del Rio T."/>
            <person name="Dalin E."/>
            <person name="Tice H."/>
            <person name="Bruce D."/>
            <person name="Goodwin L."/>
            <person name="Pitluck S."/>
            <person name="Sims D."/>
            <person name="Brettin T."/>
            <person name="Detter J.C."/>
            <person name="Han C."/>
            <person name="Kuske C.R."/>
            <person name="Schmutz J."/>
            <person name="Larimer F."/>
            <person name="Land M."/>
            <person name="Hauser L."/>
            <person name="Kyrpides N."/>
            <person name="Lykidis A."/>
            <person name="Zhao J.-S."/>
            <person name="Richardson P."/>
        </authorList>
    </citation>
    <scope>NUCLEOTIDE SEQUENCE [LARGE SCALE GENOMIC DNA]</scope>
    <source>
        <strain evidence="8">ATCC 51908 / MS32</strain>
    </source>
</reference>
<dbReference type="InterPro" id="IPR004360">
    <property type="entry name" value="Glyas_Fos-R_dOase_dom"/>
</dbReference>
<dbReference type="SUPFAM" id="SSF54593">
    <property type="entry name" value="Glyoxalase/Bleomycin resistance protein/Dihydroxybiphenyl dioxygenase"/>
    <property type="match status" value="1"/>
</dbReference>
<evidence type="ECO:0000256" key="1">
    <source>
        <dbReference type="ARBA" id="ARBA00022723"/>
    </source>
</evidence>
<proteinExistence type="predicted"/>
<dbReference type="KEGG" id="swd:Swoo_3368"/>
<name>B1KPV4_SHEWM</name>
<dbReference type="STRING" id="392500.Swoo_3368"/>
<gene>
    <name evidence="7" type="ordered locus">Swoo_3368</name>
</gene>
<sequence>MNTHTSKLIHTMIRVRDLDSSIAFYQTALGLEIKEQFIFDGFTLTYLGNQATDFELELTYNHDVDNDYSHGSGYGHIAVCVEDIEESFRRLILLDMQPTDIKHLKHKDTHLASFFFIQDPDGYKIEFLQRSKRYR</sequence>
<dbReference type="GO" id="GO:0005737">
    <property type="term" value="C:cytoplasm"/>
    <property type="evidence" value="ECO:0007669"/>
    <property type="project" value="TreeGrafter"/>
</dbReference>
<evidence type="ECO:0000256" key="5">
    <source>
        <dbReference type="ARBA" id="ARBA00033298"/>
    </source>
</evidence>
<protein>
    <recommendedName>
        <fullName evidence="3">Aldoketomutase</fullName>
    </recommendedName>
    <alternativeName>
        <fullName evidence="2">Ketone-aldehyde mutase</fullName>
    </alternativeName>
    <alternativeName>
        <fullName evidence="4">Methylglyoxalase</fullName>
    </alternativeName>
    <alternativeName>
        <fullName evidence="5">S-D-lactoylglutathione methylglyoxal lyase</fullName>
    </alternativeName>
</protein>
<dbReference type="GO" id="GO:0004462">
    <property type="term" value="F:lactoylglutathione lyase activity"/>
    <property type="evidence" value="ECO:0007669"/>
    <property type="project" value="InterPro"/>
</dbReference>
<organism evidence="7 8">
    <name type="scientific">Shewanella woodyi (strain ATCC 51908 / MS32)</name>
    <dbReference type="NCBI Taxonomy" id="392500"/>
    <lineage>
        <taxon>Bacteria</taxon>
        <taxon>Pseudomonadati</taxon>
        <taxon>Pseudomonadota</taxon>
        <taxon>Gammaproteobacteria</taxon>
        <taxon>Alteromonadales</taxon>
        <taxon>Shewanellaceae</taxon>
        <taxon>Shewanella</taxon>
    </lineage>
</organism>
<dbReference type="GO" id="GO:0051213">
    <property type="term" value="F:dioxygenase activity"/>
    <property type="evidence" value="ECO:0007669"/>
    <property type="project" value="UniProtKB-KW"/>
</dbReference>
<keyword evidence="7" id="KW-0223">Dioxygenase</keyword>
<dbReference type="Gene3D" id="3.10.180.10">
    <property type="entry name" value="2,3-Dihydroxybiphenyl 1,2-Dioxygenase, domain 1"/>
    <property type="match status" value="1"/>
</dbReference>
<dbReference type="AlphaFoldDB" id="B1KPV4"/>
<evidence type="ECO:0000313" key="7">
    <source>
        <dbReference type="EMBL" id="ACA87637.1"/>
    </source>
</evidence>
<evidence type="ECO:0000256" key="4">
    <source>
        <dbReference type="ARBA" id="ARBA00032460"/>
    </source>
</evidence>
<dbReference type="PROSITE" id="PS00934">
    <property type="entry name" value="GLYOXALASE_I_1"/>
    <property type="match status" value="1"/>
</dbReference>
<dbReference type="PANTHER" id="PTHR46036:SF5">
    <property type="entry name" value="LACTOYLGLUTATHIONE LYASE"/>
    <property type="match status" value="1"/>
</dbReference>